<dbReference type="InterPro" id="IPR001715">
    <property type="entry name" value="CH_dom"/>
</dbReference>
<dbReference type="PANTHER" id="PTHR23167:SF46">
    <property type="entry name" value="EPS15 HOMOLOGY DOMAIN CONTAINING PROTEIN-BINDING PROTEIN 1, ISOFORM F"/>
    <property type="match status" value="1"/>
</dbReference>
<dbReference type="EMBL" id="LJIJ01000032">
    <property type="protein sequence ID" value="ODN04965.1"/>
    <property type="molecule type" value="Genomic_DNA"/>
</dbReference>
<feature type="domain" description="Calponin-homology (CH)" evidence="5">
    <location>
        <begin position="20"/>
        <end position="125"/>
    </location>
</feature>
<dbReference type="Proteomes" id="UP000094527">
    <property type="component" value="Unassembled WGS sequence"/>
</dbReference>
<keyword evidence="2" id="KW-0597">Phosphoprotein</keyword>
<evidence type="ECO:0000313" key="6">
    <source>
        <dbReference type="EMBL" id="ODN04965.1"/>
    </source>
</evidence>
<evidence type="ECO:0000256" key="2">
    <source>
        <dbReference type="ARBA" id="ARBA00022553"/>
    </source>
</evidence>
<dbReference type="OMA" id="GMEMSTV"/>
<dbReference type="OrthoDB" id="10017054at2759"/>
<dbReference type="PANTHER" id="PTHR23167">
    <property type="entry name" value="CALPONIN HOMOLOGY DOMAIN-CONTAINING PROTEIN DDB_G0272472-RELATED"/>
    <property type="match status" value="1"/>
</dbReference>
<dbReference type="SUPFAM" id="SSF47576">
    <property type="entry name" value="Calponin-homology domain, CH-domain"/>
    <property type="match status" value="1"/>
</dbReference>
<proteinExistence type="predicted"/>
<gene>
    <name evidence="6" type="ORF">Ocin01_01703</name>
</gene>
<reference evidence="6 7" key="1">
    <citation type="journal article" date="2016" name="Genome Biol. Evol.">
        <title>Gene Family Evolution Reflects Adaptation to Soil Environmental Stressors in the Genome of the Collembolan Orchesella cincta.</title>
        <authorList>
            <person name="Faddeeva-Vakhrusheva A."/>
            <person name="Derks M.F."/>
            <person name="Anvar S.Y."/>
            <person name="Agamennone V."/>
            <person name="Suring W."/>
            <person name="Smit S."/>
            <person name="van Straalen N.M."/>
            <person name="Roelofs D."/>
        </authorList>
    </citation>
    <scope>NUCLEOTIDE SEQUENCE [LARGE SCALE GENOMIC DNA]</scope>
    <source>
        <tissue evidence="6">Mixed pool</tissue>
    </source>
</reference>
<dbReference type="AlphaFoldDB" id="A0A1D2NIN2"/>
<dbReference type="PROSITE" id="PS50021">
    <property type="entry name" value="CH"/>
    <property type="match status" value="1"/>
</dbReference>
<dbReference type="InterPro" id="IPR050540">
    <property type="entry name" value="F-actin_Monoox_Mical"/>
</dbReference>
<dbReference type="STRING" id="48709.A0A1D2NIN2"/>
<evidence type="ECO:0000256" key="4">
    <source>
        <dbReference type="ARBA" id="ARBA00023054"/>
    </source>
</evidence>
<organism evidence="6 7">
    <name type="scientific">Orchesella cincta</name>
    <name type="common">Springtail</name>
    <name type="synonym">Podura cincta</name>
    <dbReference type="NCBI Taxonomy" id="48709"/>
    <lineage>
        <taxon>Eukaryota</taxon>
        <taxon>Metazoa</taxon>
        <taxon>Ecdysozoa</taxon>
        <taxon>Arthropoda</taxon>
        <taxon>Hexapoda</taxon>
        <taxon>Collembola</taxon>
        <taxon>Entomobryomorpha</taxon>
        <taxon>Entomobryoidea</taxon>
        <taxon>Orchesellidae</taxon>
        <taxon>Orchesellinae</taxon>
        <taxon>Orchesella</taxon>
    </lineage>
</organism>
<keyword evidence="4" id="KW-0175">Coiled coil</keyword>
<dbReference type="FunFam" id="1.10.418.10:FF:000023">
    <property type="entry name" value="EH domain-binding protein 1 isoform X1"/>
    <property type="match status" value="1"/>
</dbReference>
<keyword evidence="3" id="KW-0967">Endosome</keyword>
<dbReference type="Pfam" id="PF00307">
    <property type="entry name" value="CH"/>
    <property type="match status" value="1"/>
</dbReference>
<dbReference type="Gene3D" id="1.10.418.10">
    <property type="entry name" value="Calponin-like domain"/>
    <property type="match status" value="1"/>
</dbReference>
<dbReference type="GO" id="GO:0005768">
    <property type="term" value="C:endosome"/>
    <property type="evidence" value="ECO:0007669"/>
    <property type="project" value="UniProtKB-SubCell"/>
</dbReference>
<keyword evidence="7" id="KW-1185">Reference proteome</keyword>
<accession>A0A1D2NIN2</accession>
<dbReference type="CDD" id="cd21198">
    <property type="entry name" value="CH_EHBP"/>
    <property type="match status" value="1"/>
</dbReference>
<evidence type="ECO:0000259" key="5">
    <source>
        <dbReference type="PROSITE" id="PS50021"/>
    </source>
</evidence>
<evidence type="ECO:0000256" key="1">
    <source>
        <dbReference type="ARBA" id="ARBA00004177"/>
    </source>
</evidence>
<comment type="caution">
    <text evidence="6">The sequence shown here is derived from an EMBL/GenBank/DDBJ whole genome shotgun (WGS) entry which is preliminary data.</text>
</comment>
<protein>
    <submittedName>
        <fullName evidence="6">EH domain-binding protein 1</fullName>
    </submittedName>
</protein>
<dbReference type="InterPro" id="IPR036872">
    <property type="entry name" value="CH_dom_sf"/>
</dbReference>
<evidence type="ECO:0000256" key="3">
    <source>
        <dbReference type="ARBA" id="ARBA00022753"/>
    </source>
</evidence>
<dbReference type="SMART" id="SM00033">
    <property type="entry name" value="CH"/>
    <property type="match status" value="1"/>
</dbReference>
<name>A0A1D2NIN2_ORCCI</name>
<sequence length="135" mass="15249">MSVGLIDRRNKKVDMVGRAATLSQDLLTWCKEVTRGYRGVKITNMTTSWRNGLAFCAIVHRFHPELIDFNKLSPHDIRGNCKTAFDAAESLGIPRVIEPSDMMLLAVPDKLAVMTYLYQLRAHFTGEISFMLLSC</sequence>
<comment type="subcellular location">
    <subcellularLocation>
        <location evidence="1">Endosome</location>
    </subcellularLocation>
</comment>
<evidence type="ECO:0000313" key="7">
    <source>
        <dbReference type="Proteomes" id="UP000094527"/>
    </source>
</evidence>